<dbReference type="PANTHER" id="PTHR24058">
    <property type="entry name" value="DUAL SPECIFICITY PROTEIN KINASE"/>
    <property type="match status" value="1"/>
</dbReference>
<evidence type="ECO:0000256" key="3">
    <source>
        <dbReference type="ARBA" id="ARBA00022741"/>
    </source>
</evidence>
<evidence type="ECO:0000256" key="5">
    <source>
        <dbReference type="ARBA" id="ARBA00022840"/>
    </source>
</evidence>
<dbReference type="GO" id="GO:0005737">
    <property type="term" value="C:cytoplasm"/>
    <property type="evidence" value="ECO:0007669"/>
    <property type="project" value="TreeGrafter"/>
</dbReference>
<dbReference type="InterPro" id="IPR011009">
    <property type="entry name" value="Kinase-like_dom_sf"/>
</dbReference>
<dbReference type="InterPro" id="IPR050494">
    <property type="entry name" value="Ser_Thr_dual-spec_kinase"/>
</dbReference>
<evidence type="ECO:0000256" key="2">
    <source>
        <dbReference type="ARBA" id="ARBA00022679"/>
    </source>
</evidence>
<proteinExistence type="predicted"/>
<name>A0A9P1NAK0_9PELO</name>
<dbReference type="InterPro" id="IPR008271">
    <property type="entry name" value="Ser/Thr_kinase_AS"/>
</dbReference>
<keyword evidence="1" id="KW-0723">Serine/threonine-protein kinase</keyword>
<dbReference type="AlphaFoldDB" id="A0A9P1NAK0"/>
<protein>
    <recommendedName>
        <fullName evidence="6">Protein kinase domain-containing protein</fullName>
    </recommendedName>
</protein>
<dbReference type="InterPro" id="IPR000719">
    <property type="entry name" value="Prot_kinase_dom"/>
</dbReference>
<gene>
    <name evidence="7" type="ORF">CAMP_LOCUS16549</name>
</gene>
<dbReference type="Gene3D" id="1.10.510.10">
    <property type="entry name" value="Transferase(Phosphotransferase) domain 1"/>
    <property type="match status" value="1"/>
</dbReference>
<dbReference type="GO" id="GO:0004713">
    <property type="term" value="F:protein tyrosine kinase activity"/>
    <property type="evidence" value="ECO:0007669"/>
    <property type="project" value="TreeGrafter"/>
</dbReference>
<keyword evidence="5" id="KW-0067">ATP-binding</keyword>
<dbReference type="GO" id="GO:0005524">
    <property type="term" value="F:ATP binding"/>
    <property type="evidence" value="ECO:0007669"/>
    <property type="project" value="UniProtKB-KW"/>
</dbReference>
<dbReference type="PANTHER" id="PTHR24058:SF17">
    <property type="entry name" value="HOMEODOMAIN INTERACTING PROTEIN KINASE, ISOFORM D"/>
    <property type="match status" value="1"/>
</dbReference>
<accession>A0A9P1NAK0</accession>
<comment type="caution">
    <text evidence="7">The sequence shown here is derived from an EMBL/GenBank/DDBJ whole genome shotgun (WGS) entry which is preliminary data.</text>
</comment>
<dbReference type="EMBL" id="CANHGI010000006">
    <property type="protein sequence ID" value="CAI5453912.1"/>
    <property type="molecule type" value="Genomic_DNA"/>
</dbReference>
<dbReference type="SUPFAM" id="SSF56112">
    <property type="entry name" value="Protein kinase-like (PK-like)"/>
    <property type="match status" value="1"/>
</dbReference>
<reference evidence="7" key="1">
    <citation type="submission" date="2022-11" db="EMBL/GenBank/DDBJ databases">
        <authorList>
            <person name="Kikuchi T."/>
        </authorList>
    </citation>
    <scope>NUCLEOTIDE SEQUENCE</scope>
    <source>
        <strain evidence="7">PS1010</strain>
    </source>
</reference>
<dbReference type="PROSITE" id="PS00108">
    <property type="entry name" value="PROTEIN_KINASE_ST"/>
    <property type="match status" value="1"/>
</dbReference>
<evidence type="ECO:0000256" key="4">
    <source>
        <dbReference type="ARBA" id="ARBA00022777"/>
    </source>
</evidence>
<dbReference type="PROSITE" id="PS50011">
    <property type="entry name" value="PROTEIN_KINASE_DOM"/>
    <property type="match status" value="1"/>
</dbReference>
<dbReference type="Gene3D" id="3.30.200.20">
    <property type="entry name" value="Phosphorylase Kinase, domain 1"/>
    <property type="match status" value="1"/>
</dbReference>
<dbReference type="SMART" id="SM00220">
    <property type="entry name" value="S_TKc"/>
    <property type="match status" value="1"/>
</dbReference>
<evidence type="ECO:0000259" key="6">
    <source>
        <dbReference type="PROSITE" id="PS50011"/>
    </source>
</evidence>
<evidence type="ECO:0000256" key="1">
    <source>
        <dbReference type="ARBA" id="ARBA00022527"/>
    </source>
</evidence>
<dbReference type="GO" id="GO:0004674">
    <property type="term" value="F:protein serine/threonine kinase activity"/>
    <property type="evidence" value="ECO:0007669"/>
    <property type="project" value="UniProtKB-KW"/>
</dbReference>
<sequence length="401" mass="46618">MWRQIKGRVTKQYKRVQKWISHTFGPHLLRTFKFGSEDSLNSDGKKIESPKAFGCRLFSAESGRLVNHPKCTHVFHPGDQIEQTCMVVKLLGVGAYGKVYKMLSSKTMKYFGAKMTCNVNPGGDRGALKEFEICQEFSKNENFKFYKMYFAAPFDFFYYKKHSFLMMQLFEFDLRAALQNMFDLNQIRTIIHNVGCALEFLHTLPDPIIHADLKPENIMIRKNGSNSFSCVLVDFGISMRVSDETNYCIQTLEYRSPEIHLRTQFDPRIDIFSLGIIGMEIFAGNNFLSDKTAIQQLKALIDLVGIPKGFIPISEAEDTRKWIKSAHFTQAKSPERAFTRIQECLKISQHFREFLDLSDRNIHYSDHLDFVELIEQMIRFDYQERLTASDLLKNKFFAKRC</sequence>
<dbReference type="Pfam" id="PF00069">
    <property type="entry name" value="Pkinase"/>
    <property type="match status" value="1"/>
</dbReference>
<evidence type="ECO:0000313" key="7">
    <source>
        <dbReference type="EMBL" id="CAI5453912.1"/>
    </source>
</evidence>
<keyword evidence="8" id="KW-1185">Reference proteome</keyword>
<dbReference type="Proteomes" id="UP001152747">
    <property type="component" value="Unassembled WGS sequence"/>
</dbReference>
<organism evidence="7 8">
    <name type="scientific">Caenorhabditis angaria</name>
    <dbReference type="NCBI Taxonomy" id="860376"/>
    <lineage>
        <taxon>Eukaryota</taxon>
        <taxon>Metazoa</taxon>
        <taxon>Ecdysozoa</taxon>
        <taxon>Nematoda</taxon>
        <taxon>Chromadorea</taxon>
        <taxon>Rhabditida</taxon>
        <taxon>Rhabditina</taxon>
        <taxon>Rhabditomorpha</taxon>
        <taxon>Rhabditoidea</taxon>
        <taxon>Rhabditidae</taxon>
        <taxon>Peloderinae</taxon>
        <taxon>Caenorhabditis</taxon>
    </lineage>
</organism>
<keyword evidence="2" id="KW-0808">Transferase</keyword>
<evidence type="ECO:0000313" key="8">
    <source>
        <dbReference type="Proteomes" id="UP001152747"/>
    </source>
</evidence>
<keyword evidence="3" id="KW-0547">Nucleotide-binding</keyword>
<feature type="domain" description="Protein kinase" evidence="6">
    <location>
        <begin position="85"/>
        <end position="397"/>
    </location>
</feature>
<dbReference type="OrthoDB" id="5845449at2759"/>
<keyword evidence="4" id="KW-0418">Kinase</keyword>